<protein>
    <submittedName>
        <fullName evidence="6">MurR/RpiR family transcriptional regulator</fullName>
    </submittedName>
</protein>
<dbReference type="GO" id="GO:0003677">
    <property type="term" value="F:DNA binding"/>
    <property type="evidence" value="ECO:0007669"/>
    <property type="project" value="UniProtKB-KW"/>
</dbReference>
<dbReference type="InterPro" id="IPR035472">
    <property type="entry name" value="RpiR-like_SIS"/>
</dbReference>
<keyword evidence="2" id="KW-0238">DNA-binding</keyword>
<proteinExistence type="predicted"/>
<dbReference type="SUPFAM" id="SSF53697">
    <property type="entry name" value="SIS domain"/>
    <property type="match status" value="1"/>
</dbReference>
<evidence type="ECO:0000259" key="4">
    <source>
        <dbReference type="PROSITE" id="PS51071"/>
    </source>
</evidence>
<dbReference type="RefSeq" id="WP_350258029.1">
    <property type="nucleotide sequence ID" value="NZ_CP138335.1"/>
</dbReference>
<name>A0AAU7V917_9ACTO</name>
<feature type="domain" description="HTH rpiR-type" evidence="4">
    <location>
        <begin position="5"/>
        <end position="81"/>
    </location>
</feature>
<dbReference type="Pfam" id="PF01418">
    <property type="entry name" value="HTH_6"/>
    <property type="match status" value="1"/>
</dbReference>
<dbReference type="InterPro" id="IPR009057">
    <property type="entry name" value="Homeodomain-like_sf"/>
</dbReference>
<reference evidence="6" key="1">
    <citation type="submission" date="2023-11" db="EMBL/GenBank/DDBJ databases">
        <title>Scrofimicrobium hongkongense sp. nov., isolated from a patient with peritonitis.</title>
        <authorList>
            <person name="Lao H.Y."/>
            <person name="Wong A.Y.P."/>
            <person name="Ng T.L."/>
            <person name="Wong R.Y.L."/>
            <person name="Yau M.C.Y."/>
            <person name="Lam J.Y.W."/>
            <person name="Siu G.K.H."/>
        </authorList>
    </citation>
    <scope>NUCLEOTIDE SEQUENCE</scope>
    <source>
        <strain evidence="6">R131</strain>
    </source>
</reference>
<keyword evidence="1" id="KW-0805">Transcription regulation</keyword>
<evidence type="ECO:0000259" key="5">
    <source>
        <dbReference type="PROSITE" id="PS51464"/>
    </source>
</evidence>
<dbReference type="GO" id="GO:1901135">
    <property type="term" value="P:carbohydrate derivative metabolic process"/>
    <property type="evidence" value="ECO:0007669"/>
    <property type="project" value="InterPro"/>
</dbReference>
<dbReference type="InterPro" id="IPR047640">
    <property type="entry name" value="RpiR-like"/>
</dbReference>
<evidence type="ECO:0000256" key="1">
    <source>
        <dbReference type="ARBA" id="ARBA00023015"/>
    </source>
</evidence>
<keyword evidence="3" id="KW-0804">Transcription</keyword>
<dbReference type="Gene3D" id="3.40.50.10490">
    <property type="entry name" value="Glucose-6-phosphate isomerase like protein, domain 1"/>
    <property type="match status" value="1"/>
</dbReference>
<sequence length="291" mass="30734">MTEEAALSVRIRRGLPDLQPAIRRVGEIIVADPNRAAAMPITELARAAQTSETTVIRFCRAFGYPGYPQLRLALAAEGRPDSDENSVAYQGGILPEDDIDSVVKKIAYADVTSVSDTANSLSLETLSEVVARVVRANRIEIYGVGASALVAADFQGKLHRIGLTAFSYADPHGAAVSAALANEQTVAFGFSHSGRTSETCTLLQLAQERGATAVAITNSPLSPLAELADLTLLTAARETTFRAGATSSRLAQLTVVDCLFVAIAQQTFDRSIDALEATLAAVGRLRSQGES</sequence>
<accession>A0AAU7V917</accession>
<dbReference type="GO" id="GO:0003700">
    <property type="term" value="F:DNA-binding transcription factor activity"/>
    <property type="evidence" value="ECO:0007669"/>
    <property type="project" value="InterPro"/>
</dbReference>
<organism evidence="6">
    <name type="scientific">Scrofimicrobium appendicitidis</name>
    <dbReference type="NCBI Taxonomy" id="3079930"/>
    <lineage>
        <taxon>Bacteria</taxon>
        <taxon>Bacillati</taxon>
        <taxon>Actinomycetota</taxon>
        <taxon>Actinomycetes</taxon>
        <taxon>Actinomycetales</taxon>
        <taxon>Actinomycetaceae</taxon>
        <taxon>Scrofimicrobium</taxon>
    </lineage>
</organism>
<evidence type="ECO:0000313" key="6">
    <source>
        <dbReference type="EMBL" id="XBW07828.1"/>
    </source>
</evidence>
<dbReference type="InterPro" id="IPR001347">
    <property type="entry name" value="SIS_dom"/>
</dbReference>
<dbReference type="PANTHER" id="PTHR30514:SF1">
    <property type="entry name" value="HTH-TYPE TRANSCRIPTIONAL REGULATOR HEXR-RELATED"/>
    <property type="match status" value="1"/>
</dbReference>
<dbReference type="PROSITE" id="PS51071">
    <property type="entry name" value="HTH_RPIR"/>
    <property type="match status" value="1"/>
</dbReference>
<dbReference type="InterPro" id="IPR036388">
    <property type="entry name" value="WH-like_DNA-bd_sf"/>
</dbReference>
<gene>
    <name evidence="6" type="ORF">SAC06_09310</name>
</gene>
<dbReference type="SUPFAM" id="SSF46689">
    <property type="entry name" value="Homeodomain-like"/>
    <property type="match status" value="1"/>
</dbReference>
<dbReference type="InterPro" id="IPR046348">
    <property type="entry name" value="SIS_dom_sf"/>
</dbReference>
<evidence type="ECO:0000256" key="3">
    <source>
        <dbReference type="ARBA" id="ARBA00023163"/>
    </source>
</evidence>
<dbReference type="GO" id="GO:0097367">
    <property type="term" value="F:carbohydrate derivative binding"/>
    <property type="evidence" value="ECO:0007669"/>
    <property type="project" value="InterPro"/>
</dbReference>
<dbReference type="AlphaFoldDB" id="A0AAU7V917"/>
<dbReference type="CDD" id="cd05013">
    <property type="entry name" value="SIS_RpiR"/>
    <property type="match status" value="1"/>
</dbReference>
<dbReference type="KEGG" id="sapp:SAC06_09310"/>
<dbReference type="Gene3D" id="1.10.10.10">
    <property type="entry name" value="Winged helix-like DNA-binding domain superfamily/Winged helix DNA-binding domain"/>
    <property type="match status" value="1"/>
</dbReference>
<dbReference type="PANTHER" id="PTHR30514">
    <property type="entry name" value="GLUCOKINASE"/>
    <property type="match status" value="1"/>
</dbReference>
<dbReference type="EMBL" id="CP138335">
    <property type="protein sequence ID" value="XBW07828.1"/>
    <property type="molecule type" value="Genomic_DNA"/>
</dbReference>
<evidence type="ECO:0000256" key="2">
    <source>
        <dbReference type="ARBA" id="ARBA00023125"/>
    </source>
</evidence>
<feature type="domain" description="SIS" evidence="5">
    <location>
        <begin position="129"/>
        <end position="269"/>
    </location>
</feature>
<dbReference type="InterPro" id="IPR000281">
    <property type="entry name" value="HTH_RpiR"/>
</dbReference>
<dbReference type="PROSITE" id="PS51464">
    <property type="entry name" value="SIS"/>
    <property type="match status" value="1"/>
</dbReference>
<dbReference type="Pfam" id="PF01380">
    <property type="entry name" value="SIS"/>
    <property type="match status" value="1"/>
</dbReference>